<dbReference type="AlphaFoldDB" id="A0A9W9ZL99"/>
<name>A0A9W9ZL99_9CNID</name>
<sequence length="62" mass="7386">MDKLPKPRHHMMIEEVYKIKDKFALNNCYPHIFTVSAKEKTGLSELRYFISLNVGMKKSQNW</sequence>
<protein>
    <submittedName>
        <fullName evidence="1">GTP-binding protein</fullName>
    </submittedName>
</protein>
<evidence type="ECO:0000313" key="2">
    <source>
        <dbReference type="Proteomes" id="UP001163046"/>
    </source>
</evidence>
<gene>
    <name evidence="1" type="primary">GTPBP8</name>
    <name evidence="1" type="ORF">OS493_026299</name>
</gene>
<dbReference type="OrthoDB" id="391988at2759"/>
<reference evidence="1" key="1">
    <citation type="submission" date="2023-01" db="EMBL/GenBank/DDBJ databases">
        <title>Genome assembly of the deep-sea coral Lophelia pertusa.</title>
        <authorList>
            <person name="Herrera S."/>
            <person name="Cordes E."/>
        </authorList>
    </citation>
    <scope>NUCLEOTIDE SEQUENCE</scope>
    <source>
        <strain evidence="1">USNM1676648</strain>
        <tissue evidence="1">Polyp</tissue>
    </source>
</reference>
<keyword evidence="2" id="KW-1185">Reference proteome</keyword>
<organism evidence="1 2">
    <name type="scientific">Desmophyllum pertusum</name>
    <dbReference type="NCBI Taxonomy" id="174260"/>
    <lineage>
        <taxon>Eukaryota</taxon>
        <taxon>Metazoa</taxon>
        <taxon>Cnidaria</taxon>
        <taxon>Anthozoa</taxon>
        <taxon>Hexacorallia</taxon>
        <taxon>Scleractinia</taxon>
        <taxon>Caryophylliina</taxon>
        <taxon>Caryophylliidae</taxon>
        <taxon>Desmophyllum</taxon>
    </lineage>
</organism>
<evidence type="ECO:0000313" key="1">
    <source>
        <dbReference type="EMBL" id="KAJ7383767.1"/>
    </source>
</evidence>
<proteinExistence type="predicted"/>
<dbReference type="Proteomes" id="UP001163046">
    <property type="component" value="Unassembled WGS sequence"/>
</dbReference>
<comment type="caution">
    <text evidence="1">The sequence shown here is derived from an EMBL/GenBank/DDBJ whole genome shotgun (WGS) entry which is preliminary data.</text>
</comment>
<dbReference type="EMBL" id="MU825895">
    <property type="protein sequence ID" value="KAJ7383767.1"/>
    <property type="molecule type" value="Genomic_DNA"/>
</dbReference>
<accession>A0A9W9ZL99</accession>